<dbReference type="AlphaFoldDB" id="A0A6G1F8L4"/>
<feature type="region of interest" description="Disordered" evidence="1">
    <location>
        <begin position="1"/>
        <end position="86"/>
    </location>
</feature>
<name>A0A6G1F8L4_9ORYZ</name>
<feature type="compositionally biased region" description="Low complexity" evidence="1">
    <location>
        <begin position="1"/>
        <end position="18"/>
    </location>
</feature>
<evidence type="ECO:0000256" key="1">
    <source>
        <dbReference type="SAM" id="MobiDB-lite"/>
    </source>
</evidence>
<dbReference type="Proteomes" id="UP000479710">
    <property type="component" value="Unassembled WGS sequence"/>
</dbReference>
<sequence>MLPDSSFEADSSASSAAAPTPGSIPLHTANEDAVTFGADQSDGATWSSSPGGATAGSHSTPLVGATGGTAFDTATTPTDDATPAAVSTAVHADDAMTAPGSSVAADAQPFRPST</sequence>
<protein>
    <submittedName>
        <fullName evidence="2">Uncharacterized protein</fullName>
    </submittedName>
</protein>
<feature type="compositionally biased region" description="Polar residues" evidence="1">
    <location>
        <begin position="42"/>
        <end position="60"/>
    </location>
</feature>
<evidence type="ECO:0000313" key="2">
    <source>
        <dbReference type="EMBL" id="KAF0933201.1"/>
    </source>
</evidence>
<organism evidence="2 3">
    <name type="scientific">Oryza meyeriana var. granulata</name>
    <dbReference type="NCBI Taxonomy" id="110450"/>
    <lineage>
        <taxon>Eukaryota</taxon>
        <taxon>Viridiplantae</taxon>
        <taxon>Streptophyta</taxon>
        <taxon>Embryophyta</taxon>
        <taxon>Tracheophyta</taxon>
        <taxon>Spermatophyta</taxon>
        <taxon>Magnoliopsida</taxon>
        <taxon>Liliopsida</taxon>
        <taxon>Poales</taxon>
        <taxon>Poaceae</taxon>
        <taxon>BOP clade</taxon>
        <taxon>Oryzoideae</taxon>
        <taxon>Oryzeae</taxon>
        <taxon>Oryzinae</taxon>
        <taxon>Oryza</taxon>
        <taxon>Oryza meyeriana</taxon>
    </lineage>
</organism>
<accession>A0A6G1F8L4</accession>
<feature type="compositionally biased region" description="Low complexity" evidence="1">
    <location>
        <begin position="68"/>
        <end position="86"/>
    </location>
</feature>
<keyword evidence="3" id="KW-1185">Reference proteome</keyword>
<gene>
    <name evidence="2" type="ORF">E2562_016146</name>
</gene>
<dbReference type="EMBL" id="SPHZ02000001">
    <property type="protein sequence ID" value="KAF0933201.1"/>
    <property type="molecule type" value="Genomic_DNA"/>
</dbReference>
<comment type="caution">
    <text evidence="2">The sequence shown here is derived from an EMBL/GenBank/DDBJ whole genome shotgun (WGS) entry which is preliminary data.</text>
</comment>
<reference evidence="2 3" key="1">
    <citation type="submission" date="2019-11" db="EMBL/GenBank/DDBJ databases">
        <title>Whole genome sequence of Oryza granulata.</title>
        <authorList>
            <person name="Li W."/>
        </authorList>
    </citation>
    <scope>NUCLEOTIDE SEQUENCE [LARGE SCALE GENOMIC DNA]</scope>
    <source>
        <strain evidence="3">cv. Menghai</strain>
        <tissue evidence="2">Leaf</tissue>
    </source>
</reference>
<evidence type="ECO:0000313" key="3">
    <source>
        <dbReference type="Proteomes" id="UP000479710"/>
    </source>
</evidence>
<proteinExistence type="predicted"/>